<dbReference type="PANTHER" id="PTHR13299">
    <property type="entry name" value="PEROXISOMAL MEMBRANE PROTEIN PEX16"/>
    <property type="match status" value="1"/>
</dbReference>
<dbReference type="GO" id="GO:0007031">
    <property type="term" value="P:peroxisome organization"/>
    <property type="evidence" value="ECO:0007669"/>
    <property type="project" value="UniProtKB-KW"/>
</dbReference>
<reference evidence="4" key="1">
    <citation type="journal article" date="2006" name="PLoS Biol.">
        <title>Macronuclear genome sequence of the ciliate Tetrahymena thermophila, a model eukaryote.</title>
        <authorList>
            <person name="Eisen J.A."/>
            <person name="Coyne R.S."/>
            <person name="Wu M."/>
            <person name="Wu D."/>
            <person name="Thiagarajan M."/>
            <person name="Wortman J.R."/>
            <person name="Badger J.H."/>
            <person name="Ren Q."/>
            <person name="Amedeo P."/>
            <person name="Jones K.M."/>
            <person name="Tallon L.J."/>
            <person name="Delcher A.L."/>
            <person name="Salzberg S.L."/>
            <person name="Silva J.C."/>
            <person name="Haas B.J."/>
            <person name="Majoros W.H."/>
            <person name="Farzad M."/>
            <person name="Carlton J.M."/>
            <person name="Smith R.K. Jr."/>
            <person name="Garg J."/>
            <person name="Pearlman R.E."/>
            <person name="Karrer K.M."/>
            <person name="Sun L."/>
            <person name="Manning G."/>
            <person name="Elde N.C."/>
            <person name="Turkewitz A.P."/>
            <person name="Asai D.J."/>
            <person name="Wilkes D.E."/>
            <person name="Wang Y."/>
            <person name="Cai H."/>
            <person name="Collins K."/>
            <person name="Stewart B.A."/>
            <person name="Lee S.R."/>
            <person name="Wilamowska K."/>
            <person name="Weinberg Z."/>
            <person name="Ruzzo W.L."/>
            <person name="Wloga D."/>
            <person name="Gaertig J."/>
            <person name="Frankel J."/>
            <person name="Tsao C.-C."/>
            <person name="Gorovsky M.A."/>
            <person name="Keeling P.J."/>
            <person name="Waller R.F."/>
            <person name="Patron N.J."/>
            <person name="Cherry J.M."/>
            <person name="Stover N.A."/>
            <person name="Krieger C.J."/>
            <person name="del Toro C."/>
            <person name="Ryder H.F."/>
            <person name="Williamson S.C."/>
            <person name="Barbeau R.A."/>
            <person name="Hamilton E.P."/>
            <person name="Orias E."/>
        </authorList>
    </citation>
    <scope>NUCLEOTIDE SEQUENCE [LARGE SCALE GENOMIC DNA]</scope>
    <source>
        <strain evidence="4">SB210</strain>
    </source>
</reference>
<dbReference type="GeneID" id="7826230"/>
<dbReference type="KEGG" id="tet:TTHERM_00633400"/>
<dbReference type="PANTHER" id="PTHR13299:SF0">
    <property type="entry name" value="PEROXISOMAL MEMBRANE PROTEIN PEX16"/>
    <property type="match status" value="1"/>
</dbReference>
<dbReference type="RefSeq" id="XP_001010078.2">
    <property type="nucleotide sequence ID" value="XM_001010078.2"/>
</dbReference>
<dbReference type="GO" id="GO:0005778">
    <property type="term" value="C:peroxisomal membrane"/>
    <property type="evidence" value="ECO:0007669"/>
    <property type="project" value="UniProtKB-SubCell"/>
</dbReference>
<keyword evidence="2" id="KW-1133">Transmembrane helix</keyword>
<keyword evidence="2" id="KW-0962">Peroxisome biogenesis</keyword>
<dbReference type="InterPro" id="IPR013919">
    <property type="entry name" value="Pex16"/>
</dbReference>
<comment type="similarity">
    <text evidence="1 2">Belongs to the peroxin-16 family.</text>
</comment>
<dbReference type="HOGENOM" id="CLU_1028383_0_0_1"/>
<keyword evidence="2" id="KW-0472">Membrane</keyword>
<evidence type="ECO:0000256" key="2">
    <source>
        <dbReference type="RuleBase" id="RU365003"/>
    </source>
</evidence>
<name>Q22X13_TETTS</name>
<keyword evidence="4" id="KW-1185">Reference proteome</keyword>
<comment type="subcellular location">
    <subcellularLocation>
        <location evidence="2">Peroxisome membrane</location>
    </subcellularLocation>
</comment>
<dbReference type="InParanoid" id="Q22X13"/>
<dbReference type="AlphaFoldDB" id="Q22X13"/>
<evidence type="ECO:0000313" key="4">
    <source>
        <dbReference type="Proteomes" id="UP000009168"/>
    </source>
</evidence>
<dbReference type="eggNOG" id="KOG4546">
    <property type="taxonomic scope" value="Eukaryota"/>
</dbReference>
<protein>
    <recommendedName>
        <fullName evidence="2">Peroxisomal membrane protein PEX16</fullName>
    </recommendedName>
</protein>
<keyword evidence="2" id="KW-0576">Peroxisome</keyword>
<sequence>MDSQQENKSSQIYQSFQQYQHINKSLNKLVSFEFLLEQTLNYISNKSTFFNKDRFLEILSLSQFVKVYFKLQKMNISQKQIYISEGNMQEELDEQNRQKSEAFEKFFTEDYIEKYRNLQPEEQIQKMAETLERIKNRQQNGMTFNEDFEEELQRSHKRVGLLSKLPIPKDLLETKQPNQKKSDYMIFVGEVLFIVRPLIYCILLRMFGVKSYTPYMISLIIDLFRLILQRKIKFYQPAQREEFKTRNKEMILNYLLRNPFYSHIFRNKVLIPMLDSLFGSRLQFLKSFILGIIEMRCSICLLL</sequence>
<proteinExistence type="inferred from homology"/>
<dbReference type="Proteomes" id="UP000009168">
    <property type="component" value="Unassembled WGS sequence"/>
</dbReference>
<dbReference type="OrthoDB" id="2021143at2759"/>
<dbReference type="EMBL" id="GG662809">
    <property type="protein sequence ID" value="EAR89833.2"/>
    <property type="molecule type" value="Genomic_DNA"/>
</dbReference>
<dbReference type="Pfam" id="PF08610">
    <property type="entry name" value="Pex16"/>
    <property type="match status" value="1"/>
</dbReference>
<organism evidence="3 4">
    <name type="scientific">Tetrahymena thermophila (strain SB210)</name>
    <dbReference type="NCBI Taxonomy" id="312017"/>
    <lineage>
        <taxon>Eukaryota</taxon>
        <taxon>Sar</taxon>
        <taxon>Alveolata</taxon>
        <taxon>Ciliophora</taxon>
        <taxon>Intramacronucleata</taxon>
        <taxon>Oligohymenophorea</taxon>
        <taxon>Hymenostomatida</taxon>
        <taxon>Tetrahymenina</taxon>
        <taxon>Tetrahymenidae</taxon>
        <taxon>Tetrahymena</taxon>
    </lineage>
</organism>
<evidence type="ECO:0000313" key="3">
    <source>
        <dbReference type="EMBL" id="EAR89833.2"/>
    </source>
</evidence>
<accession>Q22X13</accession>
<gene>
    <name evidence="3" type="ORF">TTHERM_00633400</name>
</gene>
<dbReference type="STRING" id="312017.Q22X13"/>
<evidence type="ECO:0000256" key="1">
    <source>
        <dbReference type="ARBA" id="ARBA00009505"/>
    </source>
</evidence>
<keyword evidence="2" id="KW-0812">Transmembrane</keyword>
<feature type="transmembrane region" description="Helical" evidence="2">
    <location>
        <begin position="184"/>
        <end position="206"/>
    </location>
</feature>
<feature type="transmembrane region" description="Helical" evidence="2">
    <location>
        <begin position="212"/>
        <end position="228"/>
    </location>
</feature>